<name>A0A9P0X9R1_PIEBR</name>
<dbReference type="EMBL" id="CALOZG010000010">
    <property type="protein sequence ID" value="CAH4029847.1"/>
    <property type="molecule type" value="Genomic_DNA"/>
</dbReference>
<dbReference type="AlphaFoldDB" id="A0A9P0X9R1"/>
<proteinExistence type="predicted"/>
<gene>
    <name evidence="2" type="ORF">PIBRA_LOCUS6550</name>
</gene>
<evidence type="ECO:0000313" key="3">
    <source>
        <dbReference type="Proteomes" id="UP001152562"/>
    </source>
</evidence>
<dbReference type="Proteomes" id="UP001152562">
    <property type="component" value="Unassembled WGS sequence"/>
</dbReference>
<feature type="region of interest" description="Disordered" evidence="1">
    <location>
        <begin position="23"/>
        <end position="68"/>
    </location>
</feature>
<protein>
    <submittedName>
        <fullName evidence="2">Uncharacterized protein</fullName>
    </submittedName>
</protein>
<feature type="compositionally biased region" description="Basic and acidic residues" evidence="1">
    <location>
        <begin position="39"/>
        <end position="48"/>
    </location>
</feature>
<sequence length="68" mass="7680">MACTYAHVYATVCRRRFRGRSCNYERQTQSANSSGDEERDGRVDRPVFVDDASVQSLRRPGRGSPGKI</sequence>
<reference evidence="2" key="1">
    <citation type="submission" date="2022-05" db="EMBL/GenBank/DDBJ databases">
        <authorList>
            <person name="Okamura Y."/>
        </authorList>
    </citation>
    <scope>NUCLEOTIDE SEQUENCE</scope>
</reference>
<accession>A0A9P0X9R1</accession>
<evidence type="ECO:0000256" key="1">
    <source>
        <dbReference type="SAM" id="MobiDB-lite"/>
    </source>
</evidence>
<feature type="compositionally biased region" description="Polar residues" evidence="1">
    <location>
        <begin position="24"/>
        <end position="34"/>
    </location>
</feature>
<keyword evidence="3" id="KW-1185">Reference proteome</keyword>
<comment type="caution">
    <text evidence="2">The sequence shown here is derived from an EMBL/GenBank/DDBJ whole genome shotgun (WGS) entry which is preliminary data.</text>
</comment>
<organism evidence="2 3">
    <name type="scientific">Pieris brassicae</name>
    <name type="common">White butterfly</name>
    <name type="synonym">Large white butterfly</name>
    <dbReference type="NCBI Taxonomy" id="7116"/>
    <lineage>
        <taxon>Eukaryota</taxon>
        <taxon>Metazoa</taxon>
        <taxon>Ecdysozoa</taxon>
        <taxon>Arthropoda</taxon>
        <taxon>Hexapoda</taxon>
        <taxon>Insecta</taxon>
        <taxon>Pterygota</taxon>
        <taxon>Neoptera</taxon>
        <taxon>Endopterygota</taxon>
        <taxon>Lepidoptera</taxon>
        <taxon>Glossata</taxon>
        <taxon>Ditrysia</taxon>
        <taxon>Papilionoidea</taxon>
        <taxon>Pieridae</taxon>
        <taxon>Pierinae</taxon>
        <taxon>Pieris</taxon>
    </lineage>
</organism>
<evidence type="ECO:0000313" key="2">
    <source>
        <dbReference type="EMBL" id="CAH4029847.1"/>
    </source>
</evidence>